<reference evidence="1 2" key="1">
    <citation type="journal article" date="2011" name="Stand. Genomic Sci.">
        <title>Complete genome sequence of the hyperthermophilic chemolithoautotroph Pyrolobus fumarii type strain (1A).</title>
        <authorList>
            <person name="Anderson I."/>
            <person name="Goker M."/>
            <person name="Nolan M."/>
            <person name="Lucas S."/>
            <person name="Hammon N."/>
            <person name="Deshpande S."/>
            <person name="Cheng J.F."/>
            <person name="Tapia R."/>
            <person name="Han C."/>
            <person name="Goodwin L."/>
            <person name="Pitluck S."/>
            <person name="Huntemann M."/>
            <person name="Liolios K."/>
            <person name="Ivanova N."/>
            <person name="Pagani I."/>
            <person name="Mavromatis K."/>
            <person name="Ovchinikova G."/>
            <person name="Pati A."/>
            <person name="Chen A."/>
            <person name="Palaniappan K."/>
            <person name="Land M."/>
            <person name="Hauser L."/>
            <person name="Brambilla E.M."/>
            <person name="Huber H."/>
            <person name="Yasawong M."/>
            <person name="Rohde M."/>
            <person name="Spring S."/>
            <person name="Abt B."/>
            <person name="Sikorski J."/>
            <person name="Wirth R."/>
            <person name="Detter J.C."/>
            <person name="Woyke T."/>
            <person name="Bristow J."/>
            <person name="Eisen J.A."/>
            <person name="Markowitz V."/>
            <person name="Hugenholtz P."/>
            <person name="Kyrpides N.C."/>
            <person name="Klenk H.P."/>
            <person name="Lapidus A."/>
        </authorList>
    </citation>
    <scope>NUCLEOTIDE SEQUENCE [LARGE SCALE GENOMIC DNA]</scope>
    <source>
        <strain evidence="2">DSM 11204 / 1A</strain>
    </source>
</reference>
<protein>
    <submittedName>
        <fullName evidence="1">Uncharacterized protein</fullName>
    </submittedName>
</protein>
<sequence length="610" mass="65336">MREAPALLLLAILGSIAAATLLALRPPSLPSPGAMAPVAAVSTGQGEATVVAANPYGQNLTINLFLGNTSLGATLGAETGLAAWIPVESVYSYTGCILPGDTIDLTSGRRLVSLMVYAGGEQLRRELAECGARLLSLADLARLLNESASGAVVRVYNSTTLLLDGFGRGSWRVDIDADYAVFRVEGLGGQVAQSLWCCIGIYCGVERRPGVAYQACNICWHPRVCSVPVINGWYVATRPFYIGVYSRYQYAVVGTSTTIAFVEKMLYKNYYTGTSRVRYTVYAWASLARSEAKSATIVWLNATGVTSVNISGVVYKLYVPGWAEKSAVIRDEVKGITLHVIVRGERMTVHPLTRYPADYVAVLPPWVYRYYWWYPNITGYVNSIVDPYWLTYGWTYPWVPAAEAVLVTFRYVAFNSGPVTITAPPASVVCWWIDYDRDGVRDAGEVACTWTRDGRITLNLPSIDAYNASIWVASTASGAQSLAVLPGGGLEATGVDVEGLVLNATLPGGSLEVQPGTVVYAEAACTTSLTLVDSAGHRVVAEPEGNAVRVTAGSRSETLPCSGGYRIYWLAGLVTIETGEATASIPYTAPVGTVRLEAGGDAWMGLLPQG</sequence>
<proteinExistence type="predicted"/>
<dbReference type="STRING" id="694429.Pyrfu_0336"/>
<dbReference type="Proteomes" id="UP000001037">
    <property type="component" value="Chromosome"/>
</dbReference>
<accession>G0EFN7</accession>
<keyword evidence="2" id="KW-1185">Reference proteome</keyword>
<dbReference type="KEGG" id="pfm:Pyrfu_0336"/>
<dbReference type="RefSeq" id="WP_014025885.1">
    <property type="nucleotide sequence ID" value="NC_015931.1"/>
</dbReference>
<dbReference type="AlphaFoldDB" id="G0EFN7"/>
<dbReference type="EMBL" id="CP002838">
    <property type="protein sequence ID" value="AEM38208.1"/>
    <property type="molecule type" value="Genomic_DNA"/>
</dbReference>
<name>G0EFN7_PYRF1</name>
<organism evidence="1 2">
    <name type="scientific">Pyrolobus fumarii (strain DSM 11204 / 1A)</name>
    <dbReference type="NCBI Taxonomy" id="694429"/>
    <lineage>
        <taxon>Archaea</taxon>
        <taxon>Thermoproteota</taxon>
        <taxon>Thermoprotei</taxon>
        <taxon>Desulfurococcales</taxon>
        <taxon>Pyrodictiaceae</taxon>
        <taxon>Pyrolobus</taxon>
    </lineage>
</organism>
<evidence type="ECO:0000313" key="1">
    <source>
        <dbReference type="EMBL" id="AEM38208.1"/>
    </source>
</evidence>
<dbReference type="GeneID" id="11139980"/>
<dbReference type="InParanoid" id="G0EFN7"/>
<gene>
    <name evidence="1" type="ordered locus">Pyrfu_0336</name>
</gene>
<evidence type="ECO:0000313" key="2">
    <source>
        <dbReference type="Proteomes" id="UP000001037"/>
    </source>
</evidence>
<dbReference type="HOGENOM" id="CLU_447338_0_0_2"/>